<proteinExistence type="predicted"/>
<feature type="compositionally biased region" description="Low complexity" evidence="1">
    <location>
        <begin position="133"/>
        <end position="147"/>
    </location>
</feature>
<accession>A0AAF1A0M4</accession>
<organism evidence="2 3">
    <name type="scientific">Solanum verrucosum</name>
    <dbReference type="NCBI Taxonomy" id="315347"/>
    <lineage>
        <taxon>Eukaryota</taxon>
        <taxon>Viridiplantae</taxon>
        <taxon>Streptophyta</taxon>
        <taxon>Embryophyta</taxon>
        <taxon>Tracheophyta</taxon>
        <taxon>Spermatophyta</taxon>
        <taxon>Magnoliopsida</taxon>
        <taxon>eudicotyledons</taxon>
        <taxon>Gunneridae</taxon>
        <taxon>Pentapetalae</taxon>
        <taxon>asterids</taxon>
        <taxon>lamiids</taxon>
        <taxon>Solanales</taxon>
        <taxon>Solanaceae</taxon>
        <taxon>Solanoideae</taxon>
        <taxon>Solaneae</taxon>
        <taxon>Solanum</taxon>
    </lineage>
</organism>
<evidence type="ECO:0000313" key="2">
    <source>
        <dbReference type="EMBL" id="WMV58621.1"/>
    </source>
</evidence>
<evidence type="ECO:0000256" key="1">
    <source>
        <dbReference type="SAM" id="MobiDB-lite"/>
    </source>
</evidence>
<dbReference type="AlphaFoldDB" id="A0AAF1A0M4"/>
<feature type="region of interest" description="Disordered" evidence="1">
    <location>
        <begin position="121"/>
        <end position="161"/>
    </location>
</feature>
<reference evidence="2" key="1">
    <citation type="submission" date="2023-08" db="EMBL/GenBank/DDBJ databases">
        <title>A de novo genome assembly of Solanum verrucosum Schlechtendal, a Mexican diploid species geographically isolated from the other diploid A-genome species in potato relatives.</title>
        <authorList>
            <person name="Hosaka K."/>
        </authorList>
    </citation>
    <scope>NUCLEOTIDE SEQUENCE</scope>
    <source>
        <tissue evidence="2">Young leaves</tissue>
    </source>
</reference>
<dbReference type="Proteomes" id="UP001234989">
    <property type="component" value="Chromosome 12"/>
</dbReference>
<evidence type="ECO:0000313" key="3">
    <source>
        <dbReference type="Proteomes" id="UP001234989"/>
    </source>
</evidence>
<name>A0AAF1A0M4_SOLVR</name>
<sequence>MPHVVIPVPLSIDTTNEIPLANLVPTKGRRHLRILNRKLVSNPVSESSTPTANPSISGVGVPQTWQKHRQVEAYLAFALAASKRTRASARTLPTTPNIVISNDDVVLSRVRRGKHIASKYSCSKTKPTPKAMKYSFSKPSSKSIPKVRSSRNSVSTSKRKQQSVLRGRVVTGFGGPQMVVLLSKLEAQGWSALFLQGDTQRKMAKREVTEFYINGKSDGRYFTSTVRNTLIHLVPADVARILEIHFAGWSHYVKLEWPPLPDKSSALSICRKFSSKHNLTHYHCIEKNEMSPLHKLYCDVVHKIILQRKQCWMQANFLDITLMELLDTKVLIDLPSLIISHMHRVLNQDKNGHALPYGFWMASIFEAFNIPVQVWVSQTGRTW</sequence>
<keyword evidence="3" id="KW-1185">Reference proteome</keyword>
<protein>
    <submittedName>
        <fullName evidence="2">Uncharacterized protein</fullName>
    </submittedName>
</protein>
<dbReference type="EMBL" id="CP133623">
    <property type="protein sequence ID" value="WMV58621.1"/>
    <property type="molecule type" value="Genomic_DNA"/>
</dbReference>
<gene>
    <name evidence="2" type="ORF">MTR67_052006</name>
</gene>